<evidence type="ECO:0000256" key="3">
    <source>
        <dbReference type="ARBA" id="ARBA00004496"/>
    </source>
</evidence>
<keyword evidence="9 16" id="KW-0547">Nucleotide-binding</keyword>
<dbReference type="Gene3D" id="3.30.420.40">
    <property type="match status" value="2"/>
</dbReference>
<dbReference type="GO" id="GO:0004594">
    <property type="term" value="F:pantothenate kinase activity"/>
    <property type="evidence" value="ECO:0007669"/>
    <property type="project" value="UniProtKB-UniRule"/>
</dbReference>
<evidence type="ECO:0000256" key="15">
    <source>
        <dbReference type="ARBA" id="ARBA00040883"/>
    </source>
</evidence>
<feature type="binding site" evidence="16">
    <location>
        <position position="115"/>
    </location>
    <ligand>
        <name>substrate</name>
    </ligand>
</feature>
<dbReference type="HAMAP" id="MF_01274">
    <property type="entry name" value="Pantothen_kinase_3"/>
    <property type="match status" value="1"/>
</dbReference>
<dbReference type="PANTHER" id="PTHR34265:SF1">
    <property type="entry name" value="TYPE III PANTOTHENATE KINASE"/>
    <property type="match status" value="1"/>
</dbReference>
<evidence type="ECO:0000313" key="17">
    <source>
        <dbReference type="EMBL" id="MBB5199979.1"/>
    </source>
</evidence>
<dbReference type="GO" id="GO:0015937">
    <property type="term" value="P:coenzyme A biosynthetic process"/>
    <property type="evidence" value="ECO:0007669"/>
    <property type="project" value="UniProtKB-UniRule"/>
</dbReference>
<evidence type="ECO:0000256" key="8">
    <source>
        <dbReference type="ARBA" id="ARBA00022679"/>
    </source>
</evidence>
<keyword evidence="10 16" id="KW-0418">Kinase</keyword>
<dbReference type="SUPFAM" id="SSF53067">
    <property type="entry name" value="Actin-like ATPase domain"/>
    <property type="match status" value="2"/>
</dbReference>
<comment type="cofactor">
    <cofactor evidence="16">
        <name>NH4(+)</name>
        <dbReference type="ChEBI" id="CHEBI:28938"/>
    </cofactor>
    <cofactor evidence="16">
        <name>K(+)</name>
        <dbReference type="ChEBI" id="CHEBI:29103"/>
    </cofactor>
    <text evidence="16">A monovalent cation. Ammonium or potassium.</text>
</comment>
<comment type="subunit">
    <text evidence="5 16">Homodimer.</text>
</comment>
<dbReference type="CDD" id="cd24015">
    <property type="entry name" value="ASKHA_NBD_PanK-III"/>
    <property type="match status" value="1"/>
</dbReference>
<keyword evidence="13 16" id="KW-0173">Coenzyme A biosynthesis</keyword>
<evidence type="ECO:0000256" key="2">
    <source>
        <dbReference type="ARBA" id="ARBA00001958"/>
    </source>
</evidence>
<comment type="caution">
    <text evidence="16">Lacks conserved residue(s) required for the propagation of feature annotation.</text>
</comment>
<dbReference type="GO" id="GO:0005737">
    <property type="term" value="C:cytoplasm"/>
    <property type="evidence" value="ECO:0007669"/>
    <property type="project" value="UniProtKB-SubCell"/>
</dbReference>
<dbReference type="InterPro" id="IPR004619">
    <property type="entry name" value="Type_III_PanK"/>
</dbReference>
<dbReference type="RefSeq" id="WP_260326398.1">
    <property type="nucleotide sequence ID" value="NZ_JACHHQ010000003.1"/>
</dbReference>
<keyword evidence="7 16" id="KW-0963">Cytoplasm</keyword>
<evidence type="ECO:0000256" key="7">
    <source>
        <dbReference type="ARBA" id="ARBA00022490"/>
    </source>
</evidence>
<gene>
    <name evidence="16" type="primary">coaX</name>
    <name evidence="17" type="ORF">HNR39_001811</name>
</gene>
<reference evidence="17 18" key="1">
    <citation type="submission" date="2020-08" db="EMBL/GenBank/DDBJ databases">
        <title>Genomic Encyclopedia of Type Strains, Phase IV (KMG-IV): sequencing the most valuable type-strain genomes for metagenomic binning, comparative biology and taxonomic classification.</title>
        <authorList>
            <person name="Goeker M."/>
        </authorList>
    </citation>
    <scope>NUCLEOTIDE SEQUENCE [LARGE SCALE GENOMIC DNA]</scope>
    <source>
        <strain evidence="17 18">DSM 23240</strain>
    </source>
</reference>
<dbReference type="PANTHER" id="PTHR34265">
    <property type="entry name" value="TYPE III PANTOTHENATE KINASE"/>
    <property type="match status" value="1"/>
</dbReference>
<evidence type="ECO:0000256" key="12">
    <source>
        <dbReference type="ARBA" id="ARBA00022958"/>
    </source>
</evidence>
<dbReference type="Pfam" id="PF03309">
    <property type="entry name" value="Pan_kinase"/>
    <property type="match status" value="1"/>
</dbReference>
<feature type="binding site" evidence="16">
    <location>
        <begin position="122"/>
        <end position="125"/>
    </location>
    <ligand>
        <name>substrate</name>
    </ligand>
</feature>
<organism evidence="17 18">
    <name type="scientific">Glaciimonas immobilis</name>
    <dbReference type="NCBI Taxonomy" id="728004"/>
    <lineage>
        <taxon>Bacteria</taxon>
        <taxon>Pseudomonadati</taxon>
        <taxon>Pseudomonadota</taxon>
        <taxon>Betaproteobacteria</taxon>
        <taxon>Burkholderiales</taxon>
        <taxon>Oxalobacteraceae</taxon>
        <taxon>Glaciimonas</taxon>
    </lineage>
</organism>
<dbReference type="InterPro" id="IPR043129">
    <property type="entry name" value="ATPase_NBD"/>
</dbReference>
<feature type="binding site" evidence="16">
    <location>
        <position position="201"/>
    </location>
    <ligand>
        <name>substrate</name>
    </ligand>
</feature>
<evidence type="ECO:0000256" key="4">
    <source>
        <dbReference type="ARBA" id="ARBA00005225"/>
    </source>
</evidence>
<comment type="subcellular location">
    <subcellularLocation>
        <location evidence="3 16">Cytoplasm</location>
    </subcellularLocation>
</comment>
<evidence type="ECO:0000256" key="11">
    <source>
        <dbReference type="ARBA" id="ARBA00022840"/>
    </source>
</evidence>
<keyword evidence="12 16" id="KW-0630">Potassium</keyword>
<evidence type="ECO:0000256" key="1">
    <source>
        <dbReference type="ARBA" id="ARBA00001206"/>
    </source>
</evidence>
<evidence type="ECO:0000256" key="14">
    <source>
        <dbReference type="ARBA" id="ARBA00038036"/>
    </source>
</evidence>
<feature type="binding site" evidence="16">
    <location>
        <begin position="20"/>
        <end position="27"/>
    </location>
    <ligand>
        <name>ATP</name>
        <dbReference type="ChEBI" id="CHEBI:30616"/>
    </ligand>
</feature>
<evidence type="ECO:0000256" key="16">
    <source>
        <dbReference type="HAMAP-Rule" id="MF_01274"/>
    </source>
</evidence>
<accession>A0A840RU31</accession>
<keyword evidence="8 16" id="KW-0808">Transferase</keyword>
<keyword evidence="11 16" id="KW-0067">ATP-binding</keyword>
<dbReference type="Proteomes" id="UP000571084">
    <property type="component" value="Unassembled WGS sequence"/>
</dbReference>
<sequence>MSKIMENNTPGVRSGLLLIDAGNTRIKWAFTDLPSPDDSAATPIWRASGSVAHADVSDLSTAWSGLTVTRVLISNVAGEAIAERLQHQLQLVFGKNISPEWFASSQQHAGVRNAYRNPSQLGCDRFASAIGAHRLYPQQTLLLATCGTATTIDLIEADGVFIGGMILPGLGLMASALARGTAHLPMILDQVVISRPFADNTEDAIISGCIAAQVGAISTALAFQRRDHPATEITCILTGGSAPVIGPHLPMPYKSVDHLVLIGLWTSVI</sequence>
<dbReference type="EMBL" id="JACHHQ010000003">
    <property type="protein sequence ID" value="MBB5199979.1"/>
    <property type="molecule type" value="Genomic_DNA"/>
</dbReference>
<evidence type="ECO:0000256" key="10">
    <source>
        <dbReference type="ARBA" id="ARBA00022777"/>
    </source>
</evidence>
<evidence type="ECO:0000313" key="18">
    <source>
        <dbReference type="Proteomes" id="UP000571084"/>
    </source>
</evidence>
<comment type="pathway">
    <text evidence="4 16">Cofactor biosynthesis; coenzyme A biosynthesis; CoA from (R)-pantothenate: step 1/5.</text>
</comment>
<dbReference type="NCBIfam" id="TIGR00671">
    <property type="entry name" value="baf"/>
    <property type="match status" value="1"/>
</dbReference>
<comment type="cofactor">
    <cofactor evidence="2">
        <name>K(+)</name>
        <dbReference type="ChEBI" id="CHEBI:29103"/>
    </cofactor>
</comment>
<dbReference type="AlphaFoldDB" id="A0A840RU31"/>
<evidence type="ECO:0000256" key="6">
    <source>
        <dbReference type="ARBA" id="ARBA00012102"/>
    </source>
</evidence>
<dbReference type="UniPathway" id="UPA00241">
    <property type="reaction ID" value="UER00352"/>
</dbReference>
<dbReference type="GO" id="GO:0005524">
    <property type="term" value="F:ATP binding"/>
    <property type="evidence" value="ECO:0007669"/>
    <property type="project" value="UniProtKB-UniRule"/>
</dbReference>
<name>A0A840RU31_9BURK</name>
<evidence type="ECO:0000256" key="9">
    <source>
        <dbReference type="ARBA" id="ARBA00022741"/>
    </source>
</evidence>
<proteinExistence type="inferred from homology"/>
<evidence type="ECO:0000256" key="13">
    <source>
        <dbReference type="ARBA" id="ARBA00022993"/>
    </source>
</evidence>
<protein>
    <recommendedName>
        <fullName evidence="15 16">Type III pantothenate kinase</fullName>
        <ecNumber evidence="6 16">2.7.1.33</ecNumber>
    </recommendedName>
    <alternativeName>
        <fullName evidence="16">PanK-III</fullName>
    </alternativeName>
    <alternativeName>
        <fullName evidence="16">Pantothenic acid kinase</fullName>
    </alternativeName>
</protein>
<comment type="catalytic activity">
    <reaction evidence="1 16">
        <text>(R)-pantothenate + ATP = (R)-4'-phosphopantothenate + ADP + H(+)</text>
        <dbReference type="Rhea" id="RHEA:16373"/>
        <dbReference type="ChEBI" id="CHEBI:10986"/>
        <dbReference type="ChEBI" id="CHEBI:15378"/>
        <dbReference type="ChEBI" id="CHEBI:29032"/>
        <dbReference type="ChEBI" id="CHEBI:30616"/>
        <dbReference type="ChEBI" id="CHEBI:456216"/>
        <dbReference type="EC" id="2.7.1.33"/>
    </reaction>
</comment>
<feature type="binding site" evidence="16">
    <location>
        <position position="148"/>
    </location>
    <ligand>
        <name>ATP</name>
        <dbReference type="ChEBI" id="CHEBI:30616"/>
    </ligand>
</feature>
<feature type="active site" description="Proton acceptor" evidence="16">
    <location>
        <position position="124"/>
    </location>
</feature>
<keyword evidence="18" id="KW-1185">Reference proteome</keyword>
<comment type="caution">
    <text evidence="17">The sequence shown here is derived from an EMBL/GenBank/DDBJ whole genome shotgun (WGS) entry which is preliminary data.</text>
</comment>
<dbReference type="EC" id="2.7.1.33" evidence="6 16"/>
<comment type="similarity">
    <text evidence="14 16">Belongs to the type III pantothenate kinase family.</text>
</comment>
<evidence type="ECO:0000256" key="5">
    <source>
        <dbReference type="ARBA" id="ARBA00011738"/>
    </source>
</evidence>
<comment type="function">
    <text evidence="16">Catalyzes the phosphorylation of pantothenate (Pan), the first step in CoA biosynthesis.</text>
</comment>